<gene>
    <name evidence="2" type="ORF">CYLTODRAFT_453769</name>
</gene>
<name>A0A0D7BDB0_9AGAR</name>
<keyword evidence="3" id="KW-1185">Reference proteome</keyword>
<protein>
    <submittedName>
        <fullName evidence="2">Uncharacterized protein</fullName>
    </submittedName>
</protein>
<evidence type="ECO:0000313" key="2">
    <source>
        <dbReference type="EMBL" id="KIY68154.1"/>
    </source>
</evidence>
<feature type="compositionally biased region" description="Polar residues" evidence="1">
    <location>
        <begin position="291"/>
        <end position="304"/>
    </location>
</feature>
<evidence type="ECO:0000256" key="1">
    <source>
        <dbReference type="SAM" id="MobiDB-lite"/>
    </source>
</evidence>
<proteinExistence type="predicted"/>
<dbReference type="InterPro" id="IPR013083">
    <property type="entry name" value="Znf_RING/FYVE/PHD"/>
</dbReference>
<evidence type="ECO:0000313" key="3">
    <source>
        <dbReference type="Proteomes" id="UP000054007"/>
    </source>
</evidence>
<dbReference type="EMBL" id="KN880508">
    <property type="protein sequence ID" value="KIY68154.1"/>
    <property type="molecule type" value="Genomic_DNA"/>
</dbReference>
<dbReference type="Gene3D" id="3.30.40.10">
    <property type="entry name" value="Zinc/RING finger domain, C3HC4 (zinc finger)"/>
    <property type="match status" value="1"/>
</dbReference>
<dbReference type="Proteomes" id="UP000054007">
    <property type="component" value="Unassembled WGS sequence"/>
</dbReference>
<dbReference type="AlphaFoldDB" id="A0A0D7BDB0"/>
<feature type="region of interest" description="Disordered" evidence="1">
    <location>
        <begin position="288"/>
        <end position="321"/>
    </location>
</feature>
<dbReference type="STRING" id="1314674.A0A0D7BDB0"/>
<sequence>MSGDGREWSAWQFIGIVEEGADDTTRHFCRLRPAINSETHPSTIFAVNAKGSTVLVLPVRIGHLGRLAACCILHSIKEAIDAAGNPSKWLAHLGCADSVPETWVDRVAGGENEQGQDVKCNTCGLKGRSAPIQCGRGKCPKGFHVPCAKNWQNGVGWRVTGTTENEVVMRDETGGKDEILKVIRKTDVEILCAQHNPRIFSWETVVGIVGREAPPKKHVLSAREKAELVAHAVGASGPWGSSTGYWNGLSAPYGGASHHASRTTPYGAAAAYGAYSFGGGRHAASYGGQHLYQSTSSPTEQQPAPSFERVVPQRSDAAATT</sequence>
<reference evidence="2 3" key="1">
    <citation type="journal article" date="2015" name="Fungal Genet. Biol.">
        <title>Evolution of novel wood decay mechanisms in Agaricales revealed by the genome sequences of Fistulina hepatica and Cylindrobasidium torrendii.</title>
        <authorList>
            <person name="Floudas D."/>
            <person name="Held B.W."/>
            <person name="Riley R."/>
            <person name="Nagy L.G."/>
            <person name="Koehler G."/>
            <person name="Ransdell A.S."/>
            <person name="Younus H."/>
            <person name="Chow J."/>
            <person name="Chiniquy J."/>
            <person name="Lipzen A."/>
            <person name="Tritt A."/>
            <person name="Sun H."/>
            <person name="Haridas S."/>
            <person name="LaButti K."/>
            <person name="Ohm R.A."/>
            <person name="Kues U."/>
            <person name="Blanchette R.A."/>
            <person name="Grigoriev I.V."/>
            <person name="Minto R.E."/>
            <person name="Hibbett D.S."/>
        </authorList>
    </citation>
    <scope>NUCLEOTIDE SEQUENCE [LARGE SCALE GENOMIC DNA]</scope>
    <source>
        <strain evidence="2 3">FP15055 ss-10</strain>
    </source>
</reference>
<accession>A0A0D7BDB0</accession>
<organism evidence="2 3">
    <name type="scientific">Cylindrobasidium torrendii FP15055 ss-10</name>
    <dbReference type="NCBI Taxonomy" id="1314674"/>
    <lineage>
        <taxon>Eukaryota</taxon>
        <taxon>Fungi</taxon>
        <taxon>Dikarya</taxon>
        <taxon>Basidiomycota</taxon>
        <taxon>Agaricomycotina</taxon>
        <taxon>Agaricomycetes</taxon>
        <taxon>Agaricomycetidae</taxon>
        <taxon>Agaricales</taxon>
        <taxon>Marasmiineae</taxon>
        <taxon>Physalacriaceae</taxon>
        <taxon>Cylindrobasidium</taxon>
    </lineage>
</organism>